<evidence type="ECO:0000313" key="2">
    <source>
        <dbReference type="EMBL" id="AUV84415.1"/>
    </source>
</evidence>
<dbReference type="KEGG" id="srub:C2R22_23020"/>
<reference evidence="2 3" key="1">
    <citation type="submission" date="2018-01" db="EMBL/GenBank/DDBJ databases">
        <title>Complete genome sequence of Salinigranum rubrum GX10T, an extremely halophilic archaeon isolated from a marine solar saltern.</title>
        <authorList>
            <person name="Han S."/>
        </authorList>
    </citation>
    <scope>NUCLEOTIDE SEQUENCE [LARGE SCALE GENOMIC DNA]</scope>
    <source>
        <strain evidence="2 3">GX10</strain>
        <plasmid evidence="3">Plasmid unnamed2</plasmid>
    </source>
</reference>
<dbReference type="EMBL" id="CP026311">
    <property type="protein sequence ID" value="AUV84415.1"/>
    <property type="molecule type" value="Genomic_DNA"/>
</dbReference>
<keyword evidence="3" id="KW-1185">Reference proteome</keyword>
<sequence>MCSHTNSDSDSNDTDTDASPTDEELFDLDIVDGEDPSRAVNPDDRYRPDPPGPGPTVGTRFATLQDGSFAIIERAALGGWISADETISLEDAR</sequence>
<evidence type="ECO:0000313" key="3">
    <source>
        <dbReference type="Proteomes" id="UP000236584"/>
    </source>
</evidence>
<gene>
    <name evidence="2" type="ORF">C2R22_23020</name>
</gene>
<feature type="region of interest" description="Disordered" evidence="1">
    <location>
        <begin position="1"/>
        <end position="58"/>
    </location>
</feature>
<protein>
    <submittedName>
        <fullName evidence="2">Uncharacterized protein</fullName>
    </submittedName>
</protein>
<organism evidence="2 3">
    <name type="scientific">Salinigranum rubrum</name>
    <dbReference type="NCBI Taxonomy" id="755307"/>
    <lineage>
        <taxon>Archaea</taxon>
        <taxon>Methanobacteriati</taxon>
        <taxon>Methanobacteriota</taxon>
        <taxon>Stenosarchaea group</taxon>
        <taxon>Halobacteria</taxon>
        <taxon>Halobacteriales</taxon>
        <taxon>Haloferacaceae</taxon>
        <taxon>Salinigranum</taxon>
    </lineage>
</organism>
<name>A0A2I8VR82_9EURY</name>
<dbReference type="RefSeq" id="WP_103428097.1">
    <property type="nucleotide sequence ID" value="NZ_CP026311.1"/>
</dbReference>
<dbReference type="OrthoDB" id="346032at2157"/>
<dbReference type="Proteomes" id="UP000236584">
    <property type="component" value="Plasmid unnamed2"/>
</dbReference>
<accession>A0A2I8VR82</accession>
<feature type="compositionally biased region" description="Acidic residues" evidence="1">
    <location>
        <begin position="10"/>
        <end position="34"/>
    </location>
</feature>
<proteinExistence type="predicted"/>
<keyword evidence="2" id="KW-0614">Plasmid</keyword>
<dbReference type="GeneID" id="35595030"/>
<geneLocation type="plasmid" evidence="2">
    <name>unnamed2</name>
</geneLocation>
<dbReference type="AlphaFoldDB" id="A0A2I8VR82"/>
<feature type="compositionally biased region" description="Basic and acidic residues" evidence="1">
    <location>
        <begin position="35"/>
        <end position="48"/>
    </location>
</feature>
<evidence type="ECO:0000256" key="1">
    <source>
        <dbReference type="SAM" id="MobiDB-lite"/>
    </source>
</evidence>